<evidence type="ECO:0000313" key="5">
    <source>
        <dbReference type="EMBL" id="MDQ0464272.1"/>
    </source>
</evidence>
<accession>A0ABU0IQH8</accession>
<evidence type="ECO:0000256" key="3">
    <source>
        <dbReference type="ARBA" id="ARBA00023163"/>
    </source>
</evidence>
<keyword evidence="6" id="KW-1185">Reference proteome</keyword>
<dbReference type="SMART" id="SM00345">
    <property type="entry name" value="HTH_GNTR"/>
    <property type="match status" value="1"/>
</dbReference>
<dbReference type="PROSITE" id="PS50949">
    <property type="entry name" value="HTH_GNTR"/>
    <property type="match status" value="1"/>
</dbReference>
<evidence type="ECO:0000259" key="4">
    <source>
        <dbReference type="PROSITE" id="PS50949"/>
    </source>
</evidence>
<dbReference type="InterPro" id="IPR000524">
    <property type="entry name" value="Tscrpt_reg_HTH_GntR"/>
</dbReference>
<dbReference type="Gene3D" id="1.10.10.10">
    <property type="entry name" value="Winged helix-like DNA-binding domain superfamily/Winged helix DNA-binding domain"/>
    <property type="match status" value="1"/>
</dbReference>
<sequence length="226" mass="24584">MKTPVPPRRPLSEQAAVHDQVYARLRDALIAGRIAPGRALSLRSLAAELGVSPMPVRDAVRRLAAERALVVNPANKRLSVPRLEPDRLEQVALARGWIEPELAARAARRADPALIAALITADAALDKAMSEGDMDGYMQANRTFHFTLYRAAGAEVLLNMAETLWLQVGPFMRLVFERLGTMALPADRHQEAIHALQAADSEAARRAIAADIAEGMEAMRQSENGA</sequence>
<protein>
    <submittedName>
        <fullName evidence="5">DNA-binding GntR family transcriptional regulator</fullName>
    </submittedName>
</protein>
<dbReference type="InterPro" id="IPR036390">
    <property type="entry name" value="WH_DNA-bd_sf"/>
</dbReference>
<evidence type="ECO:0000256" key="1">
    <source>
        <dbReference type="ARBA" id="ARBA00023015"/>
    </source>
</evidence>
<evidence type="ECO:0000256" key="2">
    <source>
        <dbReference type="ARBA" id="ARBA00023125"/>
    </source>
</evidence>
<dbReference type="InterPro" id="IPR008920">
    <property type="entry name" value="TF_FadR/GntR_C"/>
</dbReference>
<dbReference type="SUPFAM" id="SSF48008">
    <property type="entry name" value="GntR ligand-binding domain-like"/>
    <property type="match status" value="1"/>
</dbReference>
<dbReference type="Pfam" id="PF00392">
    <property type="entry name" value="GntR"/>
    <property type="match status" value="1"/>
</dbReference>
<dbReference type="PANTHER" id="PTHR43537:SF39">
    <property type="entry name" value="HTH-TYPE TRANSCRIPTIONAL REGULATOR MCBR"/>
    <property type="match status" value="1"/>
</dbReference>
<comment type="caution">
    <text evidence="5">The sequence shown here is derived from an EMBL/GenBank/DDBJ whole genome shotgun (WGS) entry which is preliminary data.</text>
</comment>
<dbReference type="InterPro" id="IPR036388">
    <property type="entry name" value="WH-like_DNA-bd_sf"/>
</dbReference>
<dbReference type="SUPFAM" id="SSF46785">
    <property type="entry name" value="Winged helix' DNA-binding domain"/>
    <property type="match status" value="1"/>
</dbReference>
<feature type="domain" description="HTH gntR-type" evidence="4">
    <location>
        <begin position="15"/>
        <end position="83"/>
    </location>
</feature>
<keyword evidence="1" id="KW-0805">Transcription regulation</keyword>
<keyword evidence="2 5" id="KW-0238">DNA-binding</keyword>
<evidence type="ECO:0000313" key="6">
    <source>
        <dbReference type="Proteomes" id="UP001228905"/>
    </source>
</evidence>
<proteinExistence type="predicted"/>
<dbReference type="PANTHER" id="PTHR43537">
    <property type="entry name" value="TRANSCRIPTIONAL REGULATOR, GNTR FAMILY"/>
    <property type="match status" value="1"/>
</dbReference>
<dbReference type="EMBL" id="JAUSVS010000003">
    <property type="protein sequence ID" value="MDQ0464272.1"/>
    <property type="molecule type" value="Genomic_DNA"/>
</dbReference>
<dbReference type="InterPro" id="IPR011711">
    <property type="entry name" value="GntR_C"/>
</dbReference>
<dbReference type="GO" id="GO:0003677">
    <property type="term" value="F:DNA binding"/>
    <property type="evidence" value="ECO:0007669"/>
    <property type="project" value="UniProtKB-KW"/>
</dbReference>
<dbReference type="Pfam" id="PF07729">
    <property type="entry name" value="FCD"/>
    <property type="match status" value="1"/>
</dbReference>
<dbReference type="RefSeq" id="WP_307348834.1">
    <property type="nucleotide sequence ID" value="NZ_JAUSVS010000003.1"/>
</dbReference>
<name>A0ABU0IQH8_9CAUL</name>
<organism evidence="5 6">
    <name type="scientific">Caulobacter ginsengisoli</name>
    <dbReference type="NCBI Taxonomy" id="400775"/>
    <lineage>
        <taxon>Bacteria</taxon>
        <taxon>Pseudomonadati</taxon>
        <taxon>Pseudomonadota</taxon>
        <taxon>Alphaproteobacteria</taxon>
        <taxon>Caulobacterales</taxon>
        <taxon>Caulobacteraceae</taxon>
        <taxon>Caulobacter</taxon>
    </lineage>
</organism>
<dbReference type="Proteomes" id="UP001228905">
    <property type="component" value="Unassembled WGS sequence"/>
</dbReference>
<keyword evidence="3" id="KW-0804">Transcription</keyword>
<gene>
    <name evidence="5" type="ORF">QO010_002053</name>
</gene>
<dbReference type="Gene3D" id="1.20.120.530">
    <property type="entry name" value="GntR ligand-binding domain-like"/>
    <property type="match status" value="1"/>
</dbReference>
<reference evidence="5 6" key="1">
    <citation type="submission" date="2023-07" db="EMBL/GenBank/DDBJ databases">
        <title>Genomic Encyclopedia of Type Strains, Phase IV (KMG-IV): sequencing the most valuable type-strain genomes for metagenomic binning, comparative biology and taxonomic classification.</title>
        <authorList>
            <person name="Goeker M."/>
        </authorList>
    </citation>
    <scope>NUCLEOTIDE SEQUENCE [LARGE SCALE GENOMIC DNA]</scope>
    <source>
        <strain evidence="5 6">DSM 18695</strain>
    </source>
</reference>
<dbReference type="SMART" id="SM00895">
    <property type="entry name" value="FCD"/>
    <property type="match status" value="1"/>
</dbReference>